<dbReference type="Gene3D" id="3.40.225.10">
    <property type="entry name" value="Class II aldolase/adducin N-terminal domain"/>
    <property type="match status" value="1"/>
</dbReference>
<gene>
    <name evidence="4" type="ORF">DHf2319_09135</name>
</gene>
<accession>A0ABY4AMX9</accession>
<dbReference type="Proteomes" id="UP000831607">
    <property type="component" value="Chromosome"/>
</dbReference>
<dbReference type="InterPro" id="IPR050197">
    <property type="entry name" value="Aldolase_class_II_sugar_metab"/>
</dbReference>
<dbReference type="InterPro" id="IPR001303">
    <property type="entry name" value="Aldolase_II/adducin_N"/>
</dbReference>
<feature type="domain" description="Class II aldolase/adducin N-terminal" evidence="3">
    <location>
        <begin position="5"/>
        <end position="194"/>
    </location>
</feature>
<reference evidence="4 5" key="1">
    <citation type="submission" date="2020-11" db="EMBL/GenBank/DDBJ databases">
        <title>Algicoccus daihaiensis sp.nov., isolated from Daihai Lake in Inner Mongolia.</title>
        <authorList>
            <person name="Kai J."/>
        </authorList>
    </citation>
    <scope>NUCLEOTIDE SEQUENCE [LARGE SCALE GENOMIC DNA]</scope>
    <source>
        <strain evidence="5">f23</strain>
    </source>
</reference>
<dbReference type="PANTHER" id="PTHR22789">
    <property type="entry name" value="FUCULOSE PHOSPHATE ALDOLASE"/>
    <property type="match status" value="1"/>
</dbReference>
<keyword evidence="1" id="KW-0479">Metal-binding</keyword>
<sequence>MPFAAEIASVGASLHARGYVHGTTGNISVRVTTPAFSGYLITPTDVSLGALDPRRMAAIDLDGKQQFGDPASKTIALHRAIYGAQTDAGAVIHTHSHNLVLLTLLGVWKSASILPPITPYQVMKVGPVPLIGYAVPGHDVVPQDVVERIQSMRSKGVILRAVMCDRLGPQVWHQNLSSAMAALEELEQTARLWIDANRNVQPLARSQLDALRERFGCVWAD</sequence>
<evidence type="ECO:0000259" key="3">
    <source>
        <dbReference type="SMART" id="SM01007"/>
    </source>
</evidence>
<evidence type="ECO:0000313" key="5">
    <source>
        <dbReference type="Proteomes" id="UP000831607"/>
    </source>
</evidence>
<dbReference type="Pfam" id="PF00596">
    <property type="entry name" value="Aldolase_II"/>
    <property type="match status" value="1"/>
</dbReference>
<evidence type="ECO:0000256" key="1">
    <source>
        <dbReference type="ARBA" id="ARBA00022723"/>
    </source>
</evidence>
<dbReference type="PANTHER" id="PTHR22789:SF0">
    <property type="entry name" value="3-OXO-TETRONATE 4-PHOSPHATE DECARBOXYLASE-RELATED"/>
    <property type="match status" value="1"/>
</dbReference>
<dbReference type="InterPro" id="IPR036409">
    <property type="entry name" value="Aldolase_II/adducin_N_sf"/>
</dbReference>
<evidence type="ECO:0000313" key="4">
    <source>
        <dbReference type="EMBL" id="UOD51643.1"/>
    </source>
</evidence>
<dbReference type="SMART" id="SM01007">
    <property type="entry name" value="Aldolase_II"/>
    <property type="match status" value="1"/>
</dbReference>
<proteinExistence type="predicted"/>
<keyword evidence="2" id="KW-0456">Lyase</keyword>
<organism evidence="4 5">
    <name type="scientific">Orrella daihaiensis</name>
    <dbReference type="NCBI Taxonomy" id="2782176"/>
    <lineage>
        <taxon>Bacteria</taxon>
        <taxon>Pseudomonadati</taxon>
        <taxon>Pseudomonadota</taxon>
        <taxon>Betaproteobacteria</taxon>
        <taxon>Burkholderiales</taxon>
        <taxon>Alcaligenaceae</taxon>
        <taxon>Orrella</taxon>
    </lineage>
</organism>
<name>A0ABY4AMX9_9BURK</name>
<evidence type="ECO:0000256" key="2">
    <source>
        <dbReference type="ARBA" id="ARBA00023239"/>
    </source>
</evidence>
<dbReference type="EMBL" id="CP063982">
    <property type="protein sequence ID" value="UOD51643.1"/>
    <property type="molecule type" value="Genomic_DNA"/>
</dbReference>
<keyword evidence="5" id="KW-1185">Reference proteome</keyword>
<protein>
    <submittedName>
        <fullName evidence="4">Class II aldolase/adducin family protein</fullName>
    </submittedName>
</protein>
<dbReference type="SUPFAM" id="SSF53639">
    <property type="entry name" value="AraD/HMP-PK domain-like"/>
    <property type="match status" value="1"/>
</dbReference>